<keyword evidence="4" id="KW-1185">Reference proteome</keyword>
<dbReference type="EMBL" id="CP049257">
    <property type="protein sequence ID" value="QIG43492.1"/>
    <property type="molecule type" value="Genomic_DNA"/>
</dbReference>
<feature type="domain" description="DUF1206" evidence="2">
    <location>
        <begin position="205"/>
        <end position="271"/>
    </location>
</feature>
<evidence type="ECO:0000313" key="3">
    <source>
        <dbReference type="EMBL" id="QIG43492.1"/>
    </source>
</evidence>
<feature type="domain" description="DUF1206" evidence="2">
    <location>
        <begin position="27"/>
        <end position="94"/>
    </location>
</feature>
<feature type="transmembrane region" description="Helical" evidence="1">
    <location>
        <begin position="115"/>
        <end position="134"/>
    </location>
</feature>
<proteinExistence type="predicted"/>
<feature type="domain" description="DUF1206" evidence="2">
    <location>
        <begin position="112"/>
        <end position="179"/>
    </location>
</feature>
<feature type="transmembrane region" description="Helical" evidence="1">
    <location>
        <begin position="154"/>
        <end position="175"/>
    </location>
</feature>
<name>A0A6G6WE25_9ACTN</name>
<keyword evidence="1" id="KW-1133">Transmembrane helix</keyword>
<feature type="transmembrane region" description="Helical" evidence="1">
    <location>
        <begin position="207"/>
        <end position="228"/>
    </location>
</feature>
<dbReference type="KEGG" id="nano:G5V58_12590"/>
<feature type="transmembrane region" description="Helical" evidence="1">
    <location>
        <begin position="29"/>
        <end position="48"/>
    </location>
</feature>
<gene>
    <name evidence="3" type="ORF">G5V58_12590</name>
</gene>
<evidence type="ECO:0000259" key="2">
    <source>
        <dbReference type="Pfam" id="PF06724"/>
    </source>
</evidence>
<organism evidence="3 4">
    <name type="scientific">Nocardioides anomalus</name>
    <dbReference type="NCBI Taxonomy" id="2712223"/>
    <lineage>
        <taxon>Bacteria</taxon>
        <taxon>Bacillati</taxon>
        <taxon>Actinomycetota</taxon>
        <taxon>Actinomycetes</taxon>
        <taxon>Propionibacteriales</taxon>
        <taxon>Nocardioidaceae</taxon>
        <taxon>Nocardioides</taxon>
    </lineage>
</organism>
<protein>
    <submittedName>
        <fullName evidence="3">DUF1206 domain-containing protein</fullName>
    </submittedName>
</protein>
<sequence>MSSIATDAKNAGQQAHDSHWIDTAARVGLVAYGLVHIVIAWLAVQLAFGDREGSADSTGAVQQLSEQPFGQALVWAVAVGMFLLAVWQALEAIFGYRDEEGFTRVRKRATSAGKVVIYIVIGVSAVKAATGSSSSSKKGGGTDSTTATVMNWPAGQLLVGAVGLAIMGIGGYLVFRAYTEKFAKHINAEGKSGTSGQAYLWAGKAGYTAKGVSFGIVGALFLYAALTHNAKKSGGLDQALHKVLQQPFGPFLLVLIAIGIAGYGVFCFARAKHFND</sequence>
<keyword evidence="1" id="KW-0812">Transmembrane</keyword>
<reference evidence="3 4" key="1">
    <citation type="submission" date="2020-02" db="EMBL/GenBank/DDBJ databases">
        <title>Full genome sequence of Nocardioides sp. R-3366.</title>
        <authorList>
            <person name="Im W.-T."/>
        </authorList>
    </citation>
    <scope>NUCLEOTIDE SEQUENCE [LARGE SCALE GENOMIC DNA]</scope>
    <source>
        <strain evidence="3 4">R-3366</strain>
    </source>
</reference>
<feature type="transmembrane region" description="Helical" evidence="1">
    <location>
        <begin position="248"/>
        <end position="269"/>
    </location>
</feature>
<dbReference type="AlphaFoldDB" id="A0A6G6WE25"/>
<dbReference type="Proteomes" id="UP000502996">
    <property type="component" value="Chromosome"/>
</dbReference>
<accession>A0A6G6WE25</accession>
<dbReference type="Pfam" id="PF06724">
    <property type="entry name" value="DUF1206"/>
    <property type="match status" value="3"/>
</dbReference>
<dbReference type="RefSeq" id="WP_165233119.1">
    <property type="nucleotide sequence ID" value="NZ_CP049257.1"/>
</dbReference>
<dbReference type="InterPro" id="IPR009597">
    <property type="entry name" value="DUF1206"/>
</dbReference>
<evidence type="ECO:0000256" key="1">
    <source>
        <dbReference type="SAM" id="Phobius"/>
    </source>
</evidence>
<feature type="transmembrane region" description="Helical" evidence="1">
    <location>
        <begin position="72"/>
        <end position="94"/>
    </location>
</feature>
<evidence type="ECO:0000313" key="4">
    <source>
        <dbReference type="Proteomes" id="UP000502996"/>
    </source>
</evidence>
<keyword evidence="1" id="KW-0472">Membrane</keyword>